<dbReference type="AlphaFoldDB" id="A0AAD6V6M2"/>
<keyword evidence="3" id="KW-1185">Reference proteome</keyword>
<organism evidence="2 3">
    <name type="scientific">Mycena pura</name>
    <dbReference type="NCBI Taxonomy" id="153505"/>
    <lineage>
        <taxon>Eukaryota</taxon>
        <taxon>Fungi</taxon>
        <taxon>Dikarya</taxon>
        <taxon>Basidiomycota</taxon>
        <taxon>Agaricomycotina</taxon>
        <taxon>Agaricomycetes</taxon>
        <taxon>Agaricomycetidae</taxon>
        <taxon>Agaricales</taxon>
        <taxon>Marasmiineae</taxon>
        <taxon>Mycenaceae</taxon>
        <taxon>Mycena</taxon>
    </lineage>
</organism>
<feature type="compositionally biased region" description="Basic and acidic residues" evidence="1">
    <location>
        <begin position="60"/>
        <end position="70"/>
    </location>
</feature>
<feature type="region of interest" description="Disordered" evidence="1">
    <location>
        <begin position="384"/>
        <end position="417"/>
    </location>
</feature>
<feature type="compositionally biased region" description="Basic and acidic residues" evidence="1">
    <location>
        <begin position="1"/>
        <end position="11"/>
    </location>
</feature>
<reference evidence="2" key="1">
    <citation type="submission" date="2023-03" db="EMBL/GenBank/DDBJ databases">
        <title>Massive genome expansion in bonnet fungi (Mycena s.s.) driven by repeated elements and novel gene families across ecological guilds.</title>
        <authorList>
            <consortium name="Lawrence Berkeley National Laboratory"/>
            <person name="Harder C.B."/>
            <person name="Miyauchi S."/>
            <person name="Viragh M."/>
            <person name="Kuo A."/>
            <person name="Thoen E."/>
            <person name="Andreopoulos B."/>
            <person name="Lu D."/>
            <person name="Skrede I."/>
            <person name="Drula E."/>
            <person name="Henrissat B."/>
            <person name="Morin E."/>
            <person name="Kohler A."/>
            <person name="Barry K."/>
            <person name="LaButti K."/>
            <person name="Morin E."/>
            <person name="Salamov A."/>
            <person name="Lipzen A."/>
            <person name="Mereny Z."/>
            <person name="Hegedus B."/>
            <person name="Baldrian P."/>
            <person name="Stursova M."/>
            <person name="Weitz H."/>
            <person name="Taylor A."/>
            <person name="Grigoriev I.V."/>
            <person name="Nagy L.G."/>
            <person name="Martin F."/>
            <person name="Kauserud H."/>
        </authorList>
    </citation>
    <scope>NUCLEOTIDE SEQUENCE</scope>
    <source>
        <strain evidence="2">9144</strain>
    </source>
</reference>
<evidence type="ECO:0000256" key="1">
    <source>
        <dbReference type="SAM" id="MobiDB-lite"/>
    </source>
</evidence>
<feature type="compositionally biased region" description="Polar residues" evidence="1">
    <location>
        <begin position="178"/>
        <end position="189"/>
    </location>
</feature>
<feature type="region of interest" description="Disordered" evidence="1">
    <location>
        <begin position="178"/>
        <end position="207"/>
    </location>
</feature>
<protein>
    <submittedName>
        <fullName evidence="2">Uncharacterized protein</fullName>
    </submittedName>
</protein>
<accession>A0AAD6V6M2</accession>
<evidence type="ECO:0000313" key="3">
    <source>
        <dbReference type="Proteomes" id="UP001219525"/>
    </source>
</evidence>
<evidence type="ECO:0000313" key="2">
    <source>
        <dbReference type="EMBL" id="KAJ7201256.1"/>
    </source>
</evidence>
<name>A0AAD6V6M2_9AGAR</name>
<dbReference type="EMBL" id="JARJCW010000059">
    <property type="protein sequence ID" value="KAJ7201256.1"/>
    <property type="molecule type" value="Genomic_DNA"/>
</dbReference>
<sequence>MGVIGEGREADSAWGPGASVSAADPLPDDGSSAASSPGGSQSPPSSRTFLPRSSSLLKRSPKEKQKENGDISRTPSRRRKLVKAREHSPAAAAAAAAPLIVATRNQRSKSVSSGISDRESFINFDGRPKPALRFRANAPPITNFLTAAERAQLVKKSRKLAQVFGHPPAADVVLDASGTKSQSRSTPAAASQIPASVRPPPPRWPPPDKTVYMTVHGRRHSTSTTPAAVGPNDSISVASVVGMQRPVSSGSSLCDSMSPEEERRRQRDKLAKLHRFLGSRVPTGLVLGPDFFQPPVVALDGTITPASGPGVDTDTETETPSACSWVNRKRSMSAAALPAGSDDSDRLKEHLNGKEKAIVVRRAQKMEKVFGVAPPQGLYCAHHSARTDSRAHTPPLAPDSRNPNQAPYKLSKARRPGTADSGELLLANAEPSAGTFVYAHYQHSLNSLHDILDRNDRESLAELHQYLNEADADADLLTVTSKTERRRSLPSLRPRASIVSLATVSSVASDVTVCDTTASEFQARRRRAAKLTQFFGVDYRELIEDVLESIEVGLNAERTRGTLNPAQAEVRATYVAVLPPDAYLFCFAGAP</sequence>
<gene>
    <name evidence="2" type="ORF">GGX14DRAFT_371291</name>
</gene>
<feature type="region of interest" description="Disordered" evidence="1">
    <location>
        <begin position="1"/>
        <end position="96"/>
    </location>
</feature>
<feature type="compositionally biased region" description="Pro residues" evidence="1">
    <location>
        <begin position="197"/>
        <end position="207"/>
    </location>
</feature>
<feature type="compositionally biased region" description="Low complexity" evidence="1">
    <location>
        <begin position="21"/>
        <end position="58"/>
    </location>
</feature>
<feature type="region of interest" description="Disordered" evidence="1">
    <location>
        <begin position="246"/>
        <end position="265"/>
    </location>
</feature>
<feature type="compositionally biased region" description="Polar residues" evidence="1">
    <location>
        <begin position="246"/>
        <end position="255"/>
    </location>
</feature>
<dbReference type="Proteomes" id="UP001219525">
    <property type="component" value="Unassembled WGS sequence"/>
</dbReference>
<comment type="caution">
    <text evidence="2">The sequence shown here is derived from an EMBL/GenBank/DDBJ whole genome shotgun (WGS) entry which is preliminary data.</text>
</comment>
<proteinExistence type="predicted"/>